<protein>
    <submittedName>
        <fullName evidence="8">OmpA family protein</fullName>
    </submittedName>
</protein>
<dbReference type="InterPro" id="IPR015168">
    <property type="entry name" value="SsuA/THI5"/>
</dbReference>
<dbReference type="Pfam" id="PF00691">
    <property type="entry name" value="OmpA"/>
    <property type="match status" value="1"/>
</dbReference>
<evidence type="ECO:0000259" key="7">
    <source>
        <dbReference type="PROSITE" id="PS51123"/>
    </source>
</evidence>
<evidence type="ECO:0000256" key="2">
    <source>
        <dbReference type="ARBA" id="ARBA00010742"/>
    </source>
</evidence>
<evidence type="ECO:0000256" key="1">
    <source>
        <dbReference type="ARBA" id="ARBA00004418"/>
    </source>
</evidence>
<accession>A0A923S6V4</accession>
<dbReference type="AlphaFoldDB" id="A0A923S6V4"/>
<organism evidence="8 9">
    <name type="scientific">Dysosmobacter segnis</name>
    <dbReference type="NCBI Taxonomy" id="2763042"/>
    <lineage>
        <taxon>Bacteria</taxon>
        <taxon>Bacillati</taxon>
        <taxon>Bacillota</taxon>
        <taxon>Clostridia</taxon>
        <taxon>Eubacteriales</taxon>
        <taxon>Oscillospiraceae</taxon>
        <taxon>Dysosmobacter</taxon>
    </lineage>
</organism>
<dbReference type="SUPFAM" id="SSF53850">
    <property type="entry name" value="Periplasmic binding protein-like II"/>
    <property type="match status" value="1"/>
</dbReference>
<name>A0A923S6V4_9FIRM</name>
<comment type="subcellular location">
    <subcellularLocation>
        <location evidence="1">Periplasm</location>
    </subcellularLocation>
</comment>
<dbReference type="Proteomes" id="UP000620327">
    <property type="component" value="Unassembled WGS sequence"/>
</dbReference>
<dbReference type="EMBL" id="JACOQI010000002">
    <property type="protein sequence ID" value="MBC5769493.1"/>
    <property type="molecule type" value="Genomic_DNA"/>
</dbReference>
<keyword evidence="6" id="KW-0812">Transmembrane</keyword>
<feature type="region of interest" description="Disordered" evidence="5">
    <location>
        <begin position="44"/>
        <end position="70"/>
    </location>
</feature>
<comment type="similarity">
    <text evidence="2">Belongs to the bacterial solute-binding protein SsuA/TauA family.</text>
</comment>
<dbReference type="RefSeq" id="WP_187013838.1">
    <property type="nucleotide sequence ID" value="NZ_JACOQI010000002.1"/>
</dbReference>
<feature type="domain" description="OmpA-like" evidence="7">
    <location>
        <begin position="405"/>
        <end position="523"/>
    </location>
</feature>
<evidence type="ECO:0000256" key="4">
    <source>
        <dbReference type="PROSITE-ProRule" id="PRU00473"/>
    </source>
</evidence>
<feature type="compositionally biased region" description="Low complexity" evidence="5">
    <location>
        <begin position="44"/>
        <end position="61"/>
    </location>
</feature>
<dbReference type="PANTHER" id="PTHR30024">
    <property type="entry name" value="ALIPHATIC SULFONATES-BINDING PROTEIN-RELATED"/>
    <property type="match status" value="1"/>
</dbReference>
<evidence type="ECO:0000256" key="6">
    <source>
        <dbReference type="SAM" id="Phobius"/>
    </source>
</evidence>
<proteinExistence type="inferred from homology"/>
<comment type="caution">
    <text evidence="8">The sequence shown here is derived from an EMBL/GenBank/DDBJ whole genome shotgun (WGS) entry which is preliminary data.</text>
</comment>
<evidence type="ECO:0000256" key="3">
    <source>
        <dbReference type="ARBA" id="ARBA00022729"/>
    </source>
</evidence>
<evidence type="ECO:0000313" key="9">
    <source>
        <dbReference type="Proteomes" id="UP000620327"/>
    </source>
</evidence>
<gene>
    <name evidence="8" type="ORF">H8Z83_04050</name>
</gene>
<reference evidence="8" key="1">
    <citation type="submission" date="2020-08" db="EMBL/GenBank/DDBJ databases">
        <title>Genome public.</title>
        <authorList>
            <person name="Liu C."/>
            <person name="Sun Q."/>
        </authorList>
    </citation>
    <scope>NUCLEOTIDE SEQUENCE</scope>
    <source>
        <strain evidence="8">BX15</strain>
    </source>
</reference>
<dbReference type="Gene3D" id="3.30.1330.60">
    <property type="entry name" value="OmpA-like domain"/>
    <property type="match status" value="1"/>
</dbReference>
<keyword evidence="9" id="KW-1185">Reference proteome</keyword>
<dbReference type="PROSITE" id="PS51123">
    <property type="entry name" value="OMPA_2"/>
    <property type="match status" value="1"/>
</dbReference>
<dbReference type="GO" id="GO:0042597">
    <property type="term" value="C:periplasmic space"/>
    <property type="evidence" value="ECO:0007669"/>
    <property type="project" value="UniProtKB-SubCell"/>
</dbReference>
<keyword evidence="3" id="KW-0732">Signal</keyword>
<dbReference type="SUPFAM" id="SSF103088">
    <property type="entry name" value="OmpA-like"/>
    <property type="match status" value="1"/>
</dbReference>
<evidence type="ECO:0000256" key="5">
    <source>
        <dbReference type="SAM" id="MobiDB-lite"/>
    </source>
</evidence>
<feature type="transmembrane region" description="Helical" evidence="6">
    <location>
        <begin position="12"/>
        <end position="33"/>
    </location>
</feature>
<dbReference type="Gene3D" id="3.40.190.10">
    <property type="entry name" value="Periplasmic binding protein-like II"/>
    <property type="match status" value="2"/>
</dbReference>
<dbReference type="InterPro" id="IPR006665">
    <property type="entry name" value="OmpA-like"/>
</dbReference>
<dbReference type="PANTHER" id="PTHR30024:SF47">
    <property type="entry name" value="TAURINE-BINDING PERIPLASMIC PROTEIN"/>
    <property type="match status" value="1"/>
</dbReference>
<dbReference type="GO" id="GO:0016020">
    <property type="term" value="C:membrane"/>
    <property type="evidence" value="ECO:0007669"/>
    <property type="project" value="UniProtKB-UniRule"/>
</dbReference>
<dbReference type="Pfam" id="PF09084">
    <property type="entry name" value="NMT1"/>
    <property type="match status" value="1"/>
</dbReference>
<dbReference type="CDD" id="cd07185">
    <property type="entry name" value="OmpA_C-like"/>
    <property type="match status" value="1"/>
</dbReference>
<dbReference type="InterPro" id="IPR036737">
    <property type="entry name" value="OmpA-like_sf"/>
</dbReference>
<keyword evidence="4 6" id="KW-0472">Membrane</keyword>
<sequence length="524" mass="56723">MKRMKLTTAGRVVIFVIVLALLAGIGGFGYNYYKNNIADDKPISSGTQSGSTSQKPTTKPSAGKTDTSDPVINLSLDEWVGWKPIIDANQGLTTQPGSIFDQLGIKVNINIINDATASSNALITGELNAAGYTTNRTAFLSGKFQEAGLDVVMPVFTNYSAGGDGIIAKSGIDTVNDLLGKKIGVPRFSEAQTLVAWFVNKSDLSDADKQSIIDNMILFDDASETGEAFFAGQLDVAATWQPYLSYATENSGAHIMFSTTASKSLIMDGIVFRSDFAQAHPDVVTAFIDGIFQANAMYTTKFDYIRSVMPMFAGVSDEEIKAQCGDAEMMGYAENKEVLDSTAPSVYFDMCDIWESLGEMVNRKAAMTLFDNQYLLPLASKYSSTSASTSKPVELTEEQKQEIVNYEALLSKSMTVEFVADTAQFKNPEEAYAIMDEFVSIANTLDGAIIQVEGNINARNYSDSGQALSAERAKAVAKYFIACGIDPNRLITVGNGNTKMVADPGSADAYLNRRTDVFFKIIEE</sequence>
<evidence type="ECO:0000313" key="8">
    <source>
        <dbReference type="EMBL" id="MBC5769493.1"/>
    </source>
</evidence>
<keyword evidence="6" id="KW-1133">Transmembrane helix</keyword>